<proteinExistence type="predicted"/>
<reference evidence="1 2" key="1">
    <citation type="submission" date="2017-09" db="EMBL/GenBank/DDBJ databases">
        <title>Large-scale bioinformatics analysis of Bacillus genomes uncovers conserved roles of natural products in bacterial physiology.</title>
        <authorList>
            <consortium name="Agbiome Team Llc"/>
            <person name="Bleich R.M."/>
            <person name="Grubbs K.J."/>
            <person name="Santa Maria K.C."/>
            <person name="Allen S.E."/>
            <person name="Farag S."/>
            <person name="Shank E.A."/>
            <person name="Bowers A."/>
        </authorList>
    </citation>
    <scope>NUCLEOTIDE SEQUENCE [LARGE SCALE GENOMIC DNA]</scope>
    <source>
        <strain evidence="1 2">AFS021349</strain>
    </source>
</reference>
<gene>
    <name evidence="1" type="ORF">CN585_16615</name>
</gene>
<protein>
    <submittedName>
        <fullName evidence="1">Uncharacterized protein</fullName>
    </submittedName>
</protein>
<accession>A0A2A8HE34</accession>
<dbReference type="RefSeq" id="WP_098226744.1">
    <property type="nucleotide sequence ID" value="NZ_NUBY01000074.1"/>
</dbReference>
<sequence length="195" mass="23077">MNVDWMQVFSWIASTFIGSGIVKLIVDKKISQVFTNQTESYKAELGKINNKYQTTFNKLHETRAEVIKDLYAKLVKLELSVKRLVTPEGGISFKSDEERSMEILKNFIELDDFFEVNKIYFKGEIRNLFEELEEKMRIIQVTFDSYYVFSEHLKSEDVEVMEERKQEMMDCIEKVPEIKEILEEQFQKLLGVIED</sequence>
<evidence type="ECO:0000313" key="2">
    <source>
        <dbReference type="Proteomes" id="UP000220841"/>
    </source>
</evidence>
<evidence type="ECO:0000313" key="1">
    <source>
        <dbReference type="EMBL" id="PEQ04961.1"/>
    </source>
</evidence>
<dbReference type="AlphaFoldDB" id="A0A2A8HE34"/>
<dbReference type="EMBL" id="NUBY01000074">
    <property type="protein sequence ID" value="PEQ04961.1"/>
    <property type="molecule type" value="Genomic_DNA"/>
</dbReference>
<comment type="caution">
    <text evidence="1">The sequence shown here is derived from an EMBL/GenBank/DDBJ whole genome shotgun (WGS) entry which is preliminary data.</text>
</comment>
<organism evidence="1 2">
    <name type="scientific">Bacillus toyonensis</name>
    <dbReference type="NCBI Taxonomy" id="155322"/>
    <lineage>
        <taxon>Bacteria</taxon>
        <taxon>Bacillati</taxon>
        <taxon>Bacillota</taxon>
        <taxon>Bacilli</taxon>
        <taxon>Bacillales</taxon>
        <taxon>Bacillaceae</taxon>
        <taxon>Bacillus</taxon>
        <taxon>Bacillus cereus group</taxon>
    </lineage>
</organism>
<dbReference type="Proteomes" id="UP000220841">
    <property type="component" value="Unassembled WGS sequence"/>
</dbReference>
<name>A0A2A8HE34_9BACI</name>